<dbReference type="AlphaFoldDB" id="A0AAE1CT23"/>
<protein>
    <submittedName>
        <fullName evidence="1">Uncharacterized protein</fullName>
    </submittedName>
</protein>
<proteinExistence type="predicted"/>
<keyword evidence="2" id="KW-1185">Reference proteome</keyword>
<name>A0AAE1CT23_9GAST</name>
<organism evidence="1 2">
    <name type="scientific">Elysia crispata</name>
    <name type="common">lettuce slug</name>
    <dbReference type="NCBI Taxonomy" id="231223"/>
    <lineage>
        <taxon>Eukaryota</taxon>
        <taxon>Metazoa</taxon>
        <taxon>Spiralia</taxon>
        <taxon>Lophotrochozoa</taxon>
        <taxon>Mollusca</taxon>
        <taxon>Gastropoda</taxon>
        <taxon>Heterobranchia</taxon>
        <taxon>Euthyneura</taxon>
        <taxon>Panpulmonata</taxon>
        <taxon>Sacoglossa</taxon>
        <taxon>Placobranchoidea</taxon>
        <taxon>Plakobranchidae</taxon>
        <taxon>Elysia</taxon>
    </lineage>
</organism>
<sequence length="80" mass="8974">MKREHGWTSLELLNLNYRIGMDHQARVLVTGPTDSVELLSVAAGKASTSRNFSESGRDLLFEINPQQAGRHCFRVEKTMA</sequence>
<comment type="caution">
    <text evidence="1">The sequence shown here is derived from an EMBL/GenBank/DDBJ whole genome shotgun (WGS) entry which is preliminary data.</text>
</comment>
<evidence type="ECO:0000313" key="2">
    <source>
        <dbReference type="Proteomes" id="UP001283361"/>
    </source>
</evidence>
<dbReference type="Proteomes" id="UP001283361">
    <property type="component" value="Unassembled WGS sequence"/>
</dbReference>
<accession>A0AAE1CT23</accession>
<dbReference type="EMBL" id="JAWDGP010006875">
    <property type="protein sequence ID" value="KAK3733872.1"/>
    <property type="molecule type" value="Genomic_DNA"/>
</dbReference>
<evidence type="ECO:0000313" key="1">
    <source>
        <dbReference type="EMBL" id="KAK3733872.1"/>
    </source>
</evidence>
<gene>
    <name evidence="1" type="ORF">RRG08_031812</name>
</gene>
<reference evidence="1" key="1">
    <citation type="journal article" date="2023" name="G3 (Bethesda)">
        <title>A reference genome for the long-term kleptoplast-retaining sea slug Elysia crispata morphotype clarki.</title>
        <authorList>
            <person name="Eastman K.E."/>
            <person name="Pendleton A.L."/>
            <person name="Shaikh M.A."/>
            <person name="Suttiyut T."/>
            <person name="Ogas R."/>
            <person name="Tomko P."/>
            <person name="Gavelis G."/>
            <person name="Widhalm J.R."/>
            <person name="Wisecaver J.H."/>
        </authorList>
    </citation>
    <scope>NUCLEOTIDE SEQUENCE</scope>
    <source>
        <strain evidence="1">ECLA1</strain>
    </source>
</reference>